<evidence type="ECO:0000256" key="4">
    <source>
        <dbReference type="ARBA" id="ARBA00022989"/>
    </source>
</evidence>
<evidence type="ECO:0000256" key="2">
    <source>
        <dbReference type="ARBA" id="ARBA00022475"/>
    </source>
</evidence>
<feature type="transmembrane region" description="Helical" evidence="6">
    <location>
        <begin position="7"/>
        <end position="31"/>
    </location>
</feature>
<gene>
    <name evidence="8" type="ORF">GOC74_15560</name>
</gene>
<proteinExistence type="predicted"/>
<evidence type="ECO:0000259" key="7">
    <source>
        <dbReference type="Pfam" id="PF13396"/>
    </source>
</evidence>
<evidence type="ECO:0000256" key="3">
    <source>
        <dbReference type="ARBA" id="ARBA00022692"/>
    </source>
</evidence>
<dbReference type="EMBL" id="WOYG01000001">
    <property type="protein sequence ID" value="NLV11345.1"/>
    <property type="molecule type" value="Genomic_DNA"/>
</dbReference>
<evidence type="ECO:0000256" key="5">
    <source>
        <dbReference type="ARBA" id="ARBA00023136"/>
    </source>
</evidence>
<protein>
    <recommendedName>
        <fullName evidence="7">Cardiolipin synthase N-terminal domain-containing protein</fullName>
    </recommendedName>
</protein>
<feature type="transmembrane region" description="Helical" evidence="6">
    <location>
        <begin position="43"/>
        <end position="63"/>
    </location>
</feature>
<comment type="caution">
    <text evidence="8">The sequence shown here is derived from an EMBL/GenBank/DDBJ whole genome shotgun (WGS) entry which is preliminary data.</text>
</comment>
<keyword evidence="2" id="KW-1003">Cell membrane</keyword>
<evidence type="ECO:0000313" key="8">
    <source>
        <dbReference type="EMBL" id="NLV11345.1"/>
    </source>
</evidence>
<comment type="subcellular location">
    <subcellularLocation>
        <location evidence="1">Cell membrane</location>
        <topology evidence="1">Multi-pass membrane protein</topology>
    </subcellularLocation>
</comment>
<evidence type="ECO:0000256" key="6">
    <source>
        <dbReference type="SAM" id="Phobius"/>
    </source>
</evidence>
<keyword evidence="4 6" id="KW-1133">Transmembrane helix</keyword>
<dbReference type="InterPro" id="IPR027379">
    <property type="entry name" value="CLS_N"/>
</dbReference>
<name>A0A847UCZ5_9EURY</name>
<dbReference type="Proteomes" id="UP000608662">
    <property type="component" value="Unassembled WGS sequence"/>
</dbReference>
<accession>A0A847UCZ5</accession>
<sequence length="75" mass="8219">MVPLQAGFFLVFLLFGLAITALWVWVSYWVYTDATDRGMDTATLWAVVTFVGGVIGLLIYILVREDSSASQTGSP</sequence>
<dbReference type="GO" id="GO:0005886">
    <property type="term" value="C:plasma membrane"/>
    <property type="evidence" value="ECO:0007669"/>
    <property type="project" value="UniProtKB-SubCell"/>
</dbReference>
<dbReference type="RefSeq" id="WP_170095371.1">
    <property type="nucleotide sequence ID" value="NZ_WOYG01000001.1"/>
</dbReference>
<evidence type="ECO:0000256" key="1">
    <source>
        <dbReference type="ARBA" id="ARBA00004651"/>
    </source>
</evidence>
<evidence type="ECO:0000313" key="9">
    <source>
        <dbReference type="Proteomes" id="UP000608662"/>
    </source>
</evidence>
<organism evidence="8 9">
    <name type="scientific">Halomicrobium mukohataei</name>
    <dbReference type="NCBI Taxonomy" id="57705"/>
    <lineage>
        <taxon>Archaea</taxon>
        <taxon>Methanobacteriati</taxon>
        <taxon>Methanobacteriota</taxon>
        <taxon>Stenosarchaea group</taxon>
        <taxon>Halobacteria</taxon>
        <taxon>Halobacteriales</taxon>
        <taxon>Haloarculaceae</taxon>
        <taxon>Halomicrobium</taxon>
    </lineage>
</organism>
<keyword evidence="5 6" id="KW-0472">Membrane</keyword>
<dbReference type="OrthoDB" id="241915at2157"/>
<keyword evidence="3 6" id="KW-0812">Transmembrane</keyword>
<dbReference type="AlphaFoldDB" id="A0A847UCZ5"/>
<reference evidence="8" key="1">
    <citation type="submission" date="2019-12" db="EMBL/GenBank/DDBJ databases">
        <title>Whole-genome sequence of Halomicrobium mukohataei pws1.</title>
        <authorList>
            <person name="Verma D.K."/>
            <person name="Gopal K."/>
            <person name="Prasad E.S."/>
        </authorList>
    </citation>
    <scope>NUCLEOTIDE SEQUENCE</scope>
    <source>
        <strain evidence="8">Pws1</strain>
    </source>
</reference>
<dbReference type="Pfam" id="PF13396">
    <property type="entry name" value="PLDc_N"/>
    <property type="match status" value="1"/>
</dbReference>
<feature type="domain" description="Cardiolipin synthase N-terminal" evidence="7">
    <location>
        <begin position="21"/>
        <end position="64"/>
    </location>
</feature>